<keyword evidence="1" id="KW-1133">Transmembrane helix</keyword>
<feature type="transmembrane region" description="Helical" evidence="1">
    <location>
        <begin position="44"/>
        <end position="65"/>
    </location>
</feature>
<proteinExistence type="predicted"/>
<organism evidence="2 3">
    <name type="scientific">Actinokineospora auranticolor</name>
    <dbReference type="NCBI Taxonomy" id="155976"/>
    <lineage>
        <taxon>Bacteria</taxon>
        <taxon>Bacillati</taxon>
        <taxon>Actinomycetota</taxon>
        <taxon>Actinomycetes</taxon>
        <taxon>Pseudonocardiales</taxon>
        <taxon>Pseudonocardiaceae</taxon>
        <taxon>Actinokineospora</taxon>
    </lineage>
</organism>
<evidence type="ECO:0000313" key="2">
    <source>
        <dbReference type="EMBL" id="PPK69178.1"/>
    </source>
</evidence>
<gene>
    <name evidence="2" type="ORF">CLV40_104431</name>
</gene>
<dbReference type="Proteomes" id="UP000239203">
    <property type="component" value="Unassembled WGS sequence"/>
</dbReference>
<accession>A0A2S6GVD2</accession>
<dbReference type="OrthoDB" id="3692338at2"/>
<dbReference type="RefSeq" id="WP_104478689.1">
    <property type="nucleotide sequence ID" value="NZ_CP154825.1"/>
</dbReference>
<feature type="transmembrane region" description="Helical" evidence="1">
    <location>
        <begin position="12"/>
        <end position="32"/>
    </location>
</feature>
<keyword evidence="1" id="KW-0472">Membrane</keyword>
<name>A0A2S6GVD2_9PSEU</name>
<dbReference type="AlphaFoldDB" id="A0A2S6GVD2"/>
<protein>
    <submittedName>
        <fullName evidence="2">Uncharacterized protein</fullName>
    </submittedName>
</protein>
<reference evidence="2 3" key="1">
    <citation type="submission" date="2018-02" db="EMBL/GenBank/DDBJ databases">
        <title>Genomic Encyclopedia of Archaeal and Bacterial Type Strains, Phase II (KMG-II): from individual species to whole genera.</title>
        <authorList>
            <person name="Goeker M."/>
        </authorList>
    </citation>
    <scope>NUCLEOTIDE SEQUENCE [LARGE SCALE GENOMIC DNA]</scope>
    <source>
        <strain evidence="2 3">YU 961-1</strain>
    </source>
</reference>
<keyword evidence="1" id="KW-0812">Transmembrane</keyword>
<sequence>MRPLYRHPVERVGLLWTAVACALGAGLGVALWSPGSGLDKTALLLAAGVTAVATGYQALFPYCFVRDGRVGVRTVRGLRTVAVAEVTGVQRRDARAPLGRAVYRYPALTVGGRTIPLDRAHYRPGTRREQRIEQFLRAIEPVALAAGEATGSITGATAGMITD</sequence>
<dbReference type="EMBL" id="PTIX01000004">
    <property type="protein sequence ID" value="PPK69178.1"/>
    <property type="molecule type" value="Genomic_DNA"/>
</dbReference>
<evidence type="ECO:0000313" key="3">
    <source>
        <dbReference type="Proteomes" id="UP000239203"/>
    </source>
</evidence>
<comment type="caution">
    <text evidence="2">The sequence shown here is derived from an EMBL/GenBank/DDBJ whole genome shotgun (WGS) entry which is preliminary data.</text>
</comment>
<keyword evidence="3" id="KW-1185">Reference proteome</keyword>
<evidence type="ECO:0000256" key="1">
    <source>
        <dbReference type="SAM" id="Phobius"/>
    </source>
</evidence>